<feature type="compositionally biased region" description="Polar residues" evidence="1">
    <location>
        <begin position="43"/>
        <end position="52"/>
    </location>
</feature>
<reference evidence="2" key="1">
    <citation type="submission" date="2021-01" db="EMBL/GenBank/DDBJ databases">
        <authorList>
            <person name="Corre E."/>
            <person name="Pelletier E."/>
            <person name="Niang G."/>
            <person name="Scheremetjew M."/>
            <person name="Finn R."/>
            <person name="Kale V."/>
            <person name="Holt S."/>
            <person name="Cochrane G."/>
            <person name="Meng A."/>
            <person name="Brown T."/>
            <person name="Cohen L."/>
        </authorList>
    </citation>
    <scope>NUCLEOTIDE SEQUENCE</scope>
    <source>
        <strain evidence="2">CCMP1594</strain>
    </source>
</reference>
<feature type="region of interest" description="Disordered" evidence="1">
    <location>
        <begin position="19"/>
        <end position="69"/>
    </location>
</feature>
<dbReference type="AlphaFoldDB" id="A0A7S4GEN7"/>
<proteinExistence type="predicted"/>
<evidence type="ECO:0000256" key="1">
    <source>
        <dbReference type="SAM" id="MobiDB-lite"/>
    </source>
</evidence>
<sequence length="107" mass="11839">MAHVHPRCSSMQRCLAPTLVQEHEKGPNRGLRPPFEVGKRNSYAHQQCNSPETPLGGQAPYQNDPQTIGWERGGRLHALSDGAARQWVFVANTELVPTSMETGHMVP</sequence>
<protein>
    <submittedName>
        <fullName evidence="2">Uncharacterized protein</fullName>
    </submittedName>
</protein>
<accession>A0A7S4GEN7</accession>
<gene>
    <name evidence="2" type="ORF">EGYM00163_LOCUS45886</name>
</gene>
<evidence type="ECO:0000313" key="2">
    <source>
        <dbReference type="EMBL" id="CAE0834586.1"/>
    </source>
</evidence>
<organism evidence="2">
    <name type="scientific">Eutreptiella gymnastica</name>
    <dbReference type="NCBI Taxonomy" id="73025"/>
    <lineage>
        <taxon>Eukaryota</taxon>
        <taxon>Discoba</taxon>
        <taxon>Euglenozoa</taxon>
        <taxon>Euglenida</taxon>
        <taxon>Spirocuta</taxon>
        <taxon>Euglenophyceae</taxon>
        <taxon>Eutreptiales</taxon>
        <taxon>Eutreptiaceae</taxon>
        <taxon>Eutreptiella</taxon>
    </lineage>
</organism>
<dbReference type="EMBL" id="HBJA01133544">
    <property type="protein sequence ID" value="CAE0834586.1"/>
    <property type="molecule type" value="Transcribed_RNA"/>
</dbReference>
<name>A0A7S4GEN7_9EUGL</name>